<proteinExistence type="predicted"/>
<dbReference type="Proteomes" id="UP000265520">
    <property type="component" value="Unassembled WGS sequence"/>
</dbReference>
<organism evidence="1 2">
    <name type="scientific">Trifolium medium</name>
    <dbReference type="NCBI Taxonomy" id="97028"/>
    <lineage>
        <taxon>Eukaryota</taxon>
        <taxon>Viridiplantae</taxon>
        <taxon>Streptophyta</taxon>
        <taxon>Embryophyta</taxon>
        <taxon>Tracheophyta</taxon>
        <taxon>Spermatophyta</taxon>
        <taxon>Magnoliopsida</taxon>
        <taxon>eudicotyledons</taxon>
        <taxon>Gunneridae</taxon>
        <taxon>Pentapetalae</taxon>
        <taxon>rosids</taxon>
        <taxon>fabids</taxon>
        <taxon>Fabales</taxon>
        <taxon>Fabaceae</taxon>
        <taxon>Papilionoideae</taxon>
        <taxon>50 kb inversion clade</taxon>
        <taxon>NPAAA clade</taxon>
        <taxon>Hologalegina</taxon>
        <taxon>IRL clade</taxon>
        <taxon>Trifolieae</taxon>
        <taxon>Trifolium</taxon>
    </lineage>
</organism>
<accession>A0A392V3C0</accession>
<protein>
    <submittedName>
        <fullName evidence="1">Uncharacterized protein</fullName>
    </submittedName>
</protein>
<evidence type="ECO:0000313" key="2">
    <source>
        <dbReference type="Proteomes" id="UP000265520"/>
    </source>
</evidence>
<dbReference type="EMBL" id="LXQA011050746">
    <property type="protein sequence ID" value="MCI82746.1"/>
    <property type="molecule type" value="Genomic_DNA"/>
</dbReference>
<reference evidence="1 2" key="1">
    <citation type="journal article" date="2018" name="Front. Plant Sci.">
        <title>Red Clover (Trifolium pratense) and Zigzag Clover (T. medium) - A Picture of Genomic Similarities and Differences.</title>
        <authorList>
            <person name="Dluhosova J."/>
            <person name="Istvanek J."/>
            <person name="Nedelnik J."/>
            <person name="Repkova J."/>
        </authorList>
    </citation>
    <scope>NUCLEOTIDE SEQUENCE [LARGE SCALE GENOMIC DNA]</scope>
    <source>
        <strain evidence="2">cv. 10/8</strain>
        <tissue evidence="1">Leaf</tissue>
    </source>
</reference>
<feature type="non-terminal residue" evidence="1">
    <location>
        <position position="20"/>
    </location>
</feature>
<evidence type="ECO:0000313" key="1">
    <source>
        <dbReference type="EMBL" id="MCI82746.1"/>
    </source>
</evidence>
<comment type="caution">
    <text evidence="1">The sequence shown here is derived from an EMBL/GenBank/DDBJ whole genome shotgun (WGS) entry which is preliminary data.</text>
</comment>
<dbReference type="AlphaFoldDB" id="A0A392V3C0"/>
<sequence length="20" mass="2239">MRHSTGQVVQYGMALTWMAA</sequence>
<name>A0A392V3C0_9FABA</name>
<keyword evidence="2" id="KW-1185">Reference proteome</keyword>